<keyword evidence="9" id="KW-0456">Lyase</keyword>
<reference evidence="11" key="1">
    <citation type="journal article" date="2020" name="mSystems">
        <title>Genome- and Community-Level Interaction Insights into Carbon Utilization and Element Cycling Functions of Hydrothermarchaeota in Hydrothermal Sediment.</title>
        <authorList>
            <person name="Zhou Z."/>
            <person name="Liu Y."/>
            <person name="Xu W."/>
            <person name="Pan J."/>
            <person name="Luo Z.H."/>
            <person name="Li M."/>
        </authorList>
    </citation>
    <scope>NUCLEOTIDE SEQUENCE [LARGE SCALE GENOMIC DNA]</scope>
    <source>
        <strain evidence="11">SpSt-885</strain>
    </source>
</reference>
<comment type="caution">
    <text evidence="11">The sequence shown here is derived from an EMBL/GenBank/DDBJ whole genome shotgun (WGS) entry which is preliminary data.</text>
</comment>
<feature type="domain" description="Radical SAM core" evidence="10">
    <location>
        <begin position="2"/>
        <end position="224"/>
    </location>
</feature>
<protein>
    <submittedName>
        <fullName evidence="11">GTP 3',8-cyclase MoaA</fullName>
    </submittedName>
</protein>
<dbReference type="EMBL" id="DTLS01000051">
    <property type="protein sequence ID" value="HGZ59952.1"/>
    <property type="molecule type" value="Genomic_DNA"/>
</dbReference>
<evidence type="ECO:0000256" key="5">
    <source>
        <dbReference type="ARBA" id="ARBA00023004"/>
    </source>
</evidence>
<evidence type="ECO:0000313" key="11">
    <source>
        <dbReference type="EMBL" id="HGZ59952.1"/>
    </source>
</evidence>
<dbReference type="CDD" id="cd01335">
    <property type="entry name" value="Radical_SAM"/>
    <property type="match status" value="1"/>
</dbReference>
<dbReference type="GO" id="GO:0061799">
    <property type="term" value="F:cyclic pyranopterin monophosphate synthase activity"/>
    <property type="evidence" value="ECO:0007669"/>
    <property type="project" value="TreeGrafter"/>
</dbReference>
<proteinExistence type="predicted"/>
<evidence type="ECO:0000256" key="2">
    <source>
        <dbReference type="ARBA" id="ARBA00022691"/>
    </source>
</evidence>
<accession>A0A7J3SL04</accession>
<organism evidence="11">
    <name type="scientific">Fervidicoccus fontis</name>
    <dbReference type="NCBI Taxonomy" id="683846"/>
    <lineage>
        <taxon>Archaea</taxon>
        <taxon>Thermoproteota</taxon>
        <taxon>Thermoprotei</taxon>
        <taxon>Fervidicoccales</taxon>
        <taxon>Fervidicoccaceae</taxon>
        <taxon>Fervidicoccus</taxon>
    </lineage>
</organism>
<keyword evidence="5" id="KW-0408">Iron</keyword>
<dbReference type="Pfam" id="PF04055">
    <property type="entry name" value="Radical_SAM"/>
    <property type="match status" value="1"/>
</dbReference>
<evidence type="ECO:0000256" key="3">
    <source>
        <dbReference type="ARBA" id="ARBA00022723"/>
    </source>
</evidence>
<evidence type="ECO:0000256" key="1">
    <source>
        <dbReference type="ARBA" id="ARBA00022485"/>
    </source>
</evidence>
<dbReference type="SFLD" id="SFLDG01386">
    <property type="entry name" value="main_SPASM_domain-containing"/>
    <property type="match status" value="1"/>
</dbReference>
<name>A0A7J3SL04_9CREN</name>
<dbReference type="PROSITE" id="PS51918">
    <property type="entry name" value="RADICAL_SAM"/>
    <property type="match status" value="1"/>
</dbReference>
<keyword evidence="7" id="KW-0342">GTP-binding</keyword>
<sequence>MLKDKFNRCVNSYRLVVTMRCNYSCIFCHREGITSSRRSELMYPQDYGFLTRISVKLGVSEYKITGGEPLVRDDIGDIVKEISEAGGNVTMTSNGSLLNLKAKELAESGLKRINVSLHSLREDTYGYLTGGSRSLDVVLKGINEALEYGIRVKLDFVLMKSNAGELKNIIDFASNIGADLNIIELIPLGTPNLVYSKEHYETKEVLSLLESESAEVRIKEFQNRPSFKLSTGIEVTVVKGYGNPSLCEGCTRLRVTPDAKFKTCLFVEDPYIDFLRPLKMRDEVALRDALRKAVEIRKPFFTKEGSLWR</sequence>
<dbReference type="InterPro" id="IPR010505">
    <property type="entry name" value="MoaA_twitch"/>
</dbReference>
<dbReference type="InterPro" id="IPR013785">
    <property type="entry name" value="Aldolase_TIM"/>
</dbReference>
<dbReference type="AlphaFoldDB" id="A0A7J3SL04"/>
<dbReference type="GO" id="GO:0051539">
    <property type="term" value="F:4 iron, 4 sulfur cluster binding"/>
    <property type="evidence" value="ECO:0007669"/>
    <property type="project" value="UniProtKB-KW"/>
</dbReference>
<evidence type="ECO:0000256" key="8">
    <source>
        <dbReference type="ARBA" id="ARBA00023150"/>
    </source>
</evidence>
<dbReference type="PANTHER" id="PTHR22960:SF0">
    <property type="entry name" value="MOLYBDENUM COFACTOR BIOSYNTHESIS PROTEIN 1"/>
    <property type="match status" value="1"/>
</dbReference>
<dbReference type="InterPro" id="IPR040064">
    <property type="entry name" value="MoaA-like"/>
</dbReference>
<gene>
    <name evidence="11" type="primary">moaA</name>
    <name evidence="11" type="ORF">ENW83_01930</name>
</gene>
<keyword evidence="8" id="KW-0501">Molybdenum cofactor biosynthesis</keyword>
<evidence type="ECO:0000256" key="6">
    <source>
        <dbReference type="ARBA" id="ARBA00023014"/>
    </source>
</evidence>
<dbReference type="GO" id="GO:0005525">
    <property type="term" value="F:GTP binding"/>
    <property type="evidence" value="ECO:0007669"/>
    <property type="project" value="UniProtKB-KW"/>
</dbReference>
<dbReference type="GO" id="GO:0046872">
    <property type="term" value="F:metal ion binding"/>
    <property type="evidence" value="ECO:0007669"/>
    <property type="project" value="UniProtKB-KW"/>
</dbReference>
<dbReference type="NCBIfam" id="NF001199">
    <property type="entry name" value="PRK00164.2-1"/>
    <property type="match status" value="1"/>
</dbReference>
<keyword evidence="1" id="KW-0004">4Fe-4S</keyword>
<dbReference type="InterPro" id="IPR050105">
    <property type="entry name" value="MoCo_biosynth_MoaA/MoaC"/>
</dbReference>
<dbReference type="Pfam" id="PF06463">
    <property type="entry name" value="Mob_synth_C"/>
    <property type="match status" value="1"/>
</dbReference>
<evidence type="ECO:0000259" key="10">
    <source>
        <dbReference type="PROSITE" id="PS51918"/>
    </source>
</evidence>
<dbReference type="PANTHER" id="PTHR22960">
    <property type="entry name" value="MOLYBDOPTERIN COFACTOR SYNTHESIS PROTEIN A"/>
    <property type="match status" value="1"/>
</dbReference>
<keyword evidence="6" id="KW-0411">Iron-sulfur</keyword>
<dbReference type="InterPro" id="IPR006638">
    <property type="entry name" value="Elp3/MiaA/NifB-like_rSAM"/>
</dbReference>
<dbReference type="SMART" id="SM00729">
    <property type="entry name" value="Elp3"/>
    <property type="match status" value="1"/>
</dbReference>
<dbReference type="InterPro" id="IPR007197">
    <property type="entry name" value="rSAM"/>
</dbReference>
<dbReference type="SFLD" id="SFLDS00029">
    <property type="entry name" value="Radical_SAM"/>
    <property type="match status" value="1"/>
</dbReference>
<keyword evidence="4" id="KW-0547">Nucleotide-binding</keyword>
<keyword evidence="2" id="KW-0949">S-adenosyl-L-methionine</keyword>
<dbReference type="InterPro" id="IPR058240">
    <property type="entry name" value="rSAM_sf"/>
</dbReference>
<dbReference type="GO" id="GO:0061798">
    <property type="term" value="F:GTP 3',8'-cyclase activity"/>
    <property type="evidence" value="ECO:0007669"/>
    <property type="project" value="TreeGrafter"/>
</dbReference>
<evidence type="ECO:0000256" key="4">
    <source>
        <dbReference type="ARBA" id="ARBA00022741"/>
    </source>
</evidence>
<dbReference type="Gene3D" id="3.20.20.70">
    <property type="entry name" value="Aldolase class I"/>
    <property type="match status" value="1"/>
</dbReference>
<evidence type="ECO:0000256" key="9">
    <source>
        <dbReference type="ARBA" id="ARBA00023239"/>
    </source>
</evidence>
<evidence type="ECO:0000256" key="7">
    <source>
        <dbReference type="ARBA" id="ARBA00023134"/>
    </source>
</evidence>
<dbReference type="SFLD" id="SFLDG01383">
    <property type="entry name" value="cyclic_pyranopterin_phosphate"/>
    <property type="match status" value="1"/>
</dbReference>
<dbReference type="SUPFAM" id="SSF102114">
    <property type="entry name" value="Radical SAM enzymes"/>
    <property type="match status" value="1"/>
</dbReference>
<dbReference type="SFLD" id="SFLDG01067">
    <property type="entry name" value="SPASM/twitch_domain_containing"/>
    <property type="match status" value="1"/>
</dbReference>
<dbReference type="GO" id="GO:0006777">
    <property type="term" value="P:Mo-molybdopterin cofactor biosynthetic process"/>
    <property type="evidence" value="ECO:0007669"/>
    <property type="project" value="UniProtKB-KW"/>
</dbReference>
<keyword evidence="3" id="KW-0479">Metal-binding</keyword>